<evidence type="ECO:0000313" key="2">
    <source>
        <dbReference type="Proteomes" id="UP000475325"/>
    </source>
</evidence>
<dbReference type="Proteomes" id="UP000475325">
    <property type="component" value="Unassembled WGS sequence"/>
</dbReference>
<dbReference type="Gene3D" id="3.40.50.300">
    <property type="entry name" value="P-loop containing nucleotide triphosphate hydrolases"/>
    <property type="match status" value="1"/>
</dbReference>
<protein>
    <recommendedName>
        <fullName evidence="3">Adenylate kinase</fullName>
    </recommendedName>
</protein>
<dbReference type="AlphaFoldDB" id="A0A7C8N7R4"/>
<accession>A0A7C8N7R4</accession>
<dbReference type="PANTHER" id="PTHR37816">
    <property type="entry name" value="YALI0E33011P"/>
    <property type="match status" value="1"/>
</dbReference>
<dbReference type="InterPro" id="IPR027417">
    <property type="entry name" value="P-loop_NTPase"/>
</dbReference>
<reference evidence="1 2" key="1">
    <citation type="submission" date="2019-06" db="EMBL/GenBank/DDBJ databases">
        <authorList>
            <person name="Palmer J.M."/>
        </authorList>
    </citation>
    <scope>NUCLEOTIDE SEQUENCE [LARGE SCALE GENOMIC DNA]</scope>
    <source>
        <strain evidence="1 2">TWF102</strain>
    </source>
</reference>
<gene>
    <name evidence="1" type="ORF">TWF102_010341</name>
</gene>
<organism evidence="1 2">
    <name type="scientific">Orbilia oligospora</name>
    <name type="common">Nematode-trapping fungus</name>
    <name type="synonym">Arthrobotrys oligospora</name>
    <dbReference type="NCBI Taxonomy" id="2813651"/>
    <lineage>
        <taxon>Eukaryota</taxon>
        <taxon>Fungi</taxon>
        <taxon>Dikarya</taxon>
        <taxon>Ascomycota</taxon>
        <taxon>Pezizomycotina</taxon>
        <taxon>Orbiliomycetes</taxon>
        <taxon>Orbiliales</taxon>
        <taxon>Orbiliaceae</taxon>
        <taxon>Orbilia</taxon>
    </lineage>
</organism>
<dbReference type="EMBL" id="WIQW01000074">
    <property type="protein sequence ID" value="KAF3087961.1"/>
    <property type="molecule type" value="Genomic_DNA"/>
</dbReference>
<comment type="caution">
    <text evidence="1">The sequence shown here is derived from an EMBL/GenBank/DDBJ whole genome shotgun (WGS) entry which is preliminary data.</text>
</comment>
<evidence type="ECO:0008006" key="3">
    <source>
        <dbReference type="Google" id="ProtNLM"/>
    </source>
</evidence>
<dbReference type="InterPro" id="IPR052922">
    <property type="entry name" value="Cytidylate_Kinase-2"/>
</dbReference>
<name>A0A7C8N7R4_ORBOL</name>
<dbReference type="PANTHER" id="PTHR37816:SF1">
    <property type="entry name" value="TOXIN"/>
    <property type="match status" value="1"/>
</dbReference>
<evidence type="ECO:0000313" key="1">
    <source>
        <dbReference type="EMBL" id="KAF3087961.1"/>
    </source>
</evidence>
<sequence>MSSTTPLLQSRDVPPLRGDGKGVYRIHVIGNSGTGKSTLSRHLAKTLNLPYIPLDEVFWNPNWSAPSNEEFQSRIDILLDQHRDTGWVIDGNYSRRMGARVRDEKTDCIWLDPPLILYLPRLIFRTFLRLFGLTPNCAPGCEESWSGVFSLNDKSIIWWCVTHHGYCRELGEKFIAEEGAVEDGGKIRRITGFGGELERWIGEVEGMVRKESGPSS</sequence>
<proteinExistence type="predicted"/>
<dbReference type="SUPFAM" id="SSF52540">
    <property type="entry name" value="P-loop containing nucleoside triphosphate hydrolases"/>
    <property type="match status" value="1"/>
</dbReference>